<evidence type="ECO:0000256" key="5">
    <source>
        <dbReference type="ARBA" id="ARBA00023136"/>
    </source>
</evidence>
<accession>A0A2D2LVS7</accession>
<keyword evidence="7" id="KW-0732">Signal</keyword>
<comment type="similarity">
    <text evidence="2">Belongs to the oxidase-dependent Fe transporter (OFeT) (TC 9.A.10.1) family.</text>
</comment>
<comment type="subcellular location">
    <subcellularLocation>
        <location evidence="1">Membrane</location>
        <topology evidence="1">Multi-pass membrane protein</topology>
    </subcellularLocation>
</comment>
<proteinExistence type="inferred from homology"/>
<evidence type="ECO:0000256" key="2">
    <source>
        <dbReference type="ARBA" id="ARBA00008333"/>
    </source>
</evidence>
<feature type="transmembrane region" description="Helical" evidence="6">
    <location>
        <begin position="560"/>
        <end position="585"/>
    </location>
</feature>
<dbReference type="PANTHER" id="PTHR31632">
    <property type="entry name" value="IRON TRANSPORTER FTH1"/>
    <property type="match status" value="1"/>
</dbReference>
<name>A0A2D2LVS7_FAUOS</name>
<sequence length="598" mass="64565">MKNINQKTLLSFGLASSLLITSQGLQAQQPTPATAQIATQASQSASKKLNLSPIFIKLSDAMAAIKANDIPKAKDTLLQIQTAFDAIDATAKNSTLGQQTSQAIGQAISNPTEANLSAVSNALYAFEKEQNPVDYSAKRKEFAKKMVPAYDNLNQVIQRAAATDVEALRAAYNQFNAVWLGNERVVRNTSMGHYGKIETSMALMRVAIETQPINMAQIKTQSAALKDAIDSYNKGDVAAVQTTQTVTLADSIQLLRDGLQAFKTNDAATGQAKLGEFISIWPTVEGDVSTRNPSLYNRVESQIPLAMAKGQDPKQQQTLQSIINELAAINPTAQYTAVDSMLILLREGLEALLIVISLLSALTAAKQVKAKKWVYAGVAFGLLASIAGAMALQLLFPAVTSAANREMFEGVVGIVAVIMMIGIGAWLHSKSSVQSWNTYIKRHMGQAMTAGSFVSLFGLSFLSVFREGAETILFYVGILPNISMSNFLTGIGLALVALAAVAWVMLKTSVKLPIPQLFKLLTWVIYLLGFKILGVSLHALQLTGYLPMTAMSGLPAIEWLGFYPTLQTFLAQIGYIVILIGINLWMKNHQRQQTAALA</sequence>
<evidence type="ECO:0000313" key="8">
    <source>
        <dbReference type="EMBL" id="ATR79135.1"/>
    </source>
</evidence>
<reference evidence="9" key="1">
    <citation type="submission" date="2017-11" db="EMBL/GenBank/DDBJ databases">
        <title>Complete genome sequence of Moraxella osloensis NP7 isolated from human skin.</title>
        <authorList>
            <person name="Lee K."/>
            <person name="Lim J.Y."/>
            <person name="Hwang I."/>
        </authorList>
    </citation>
    <scope>NUCLEOTIDE SEQUENCE [LARGE SCALE GENOMIC DNA]</scope>
    <source>
        <strain evidence="9">NP7</strain>
    </source>
</reference>
<evidence type="ECO:0000256" key="7">
    <source>
        <dbReference type="SAM" id="SignalP"/>
    </source>
</evidence>
<feature type="signal peptide" evidence="7">
    <location>
        <begin position="1"/>
        <end position="27"/>
    </location>
</feature>
<feature type="transmembrane region" description="Helical" evidence="6">
    <location>
        <begin position="374"/>
        <end position="396"/>
    </location>
</feature>
<evidence type="ECO:0000256" key="4">
    <source>
        <dbReference type="ARBA" id="ARBA00022989"/>
    </source>
</evidence>
<dbReference type="STRING" id="34062.AXE82_03790"/>
<dbReference type="InterPro" id="IPR004923">
    <property type="entry name" value="FTR1/Fip1/EfeU"/>
</dbReference>
<keyword evidence="5 6" id="KW-0472">Membrane</keyword>
<dbReference type="GO" id="GO:0033573">
    <property type="term" value="C:high-affinity iron permease complex"/>
    <property type="evidence" value="ECO:0007669"/>
    <property type="project" value="InterPro"/>
</dbReference>
<organism evidence="8 9">
    <name type="scientific">Faucicola osloensis</name>
    <name type="common">Moraxella osloensis</name>
    <dbReference type="NCBI Taxonomy" id="34062"/>
    <lineage>
        <taxon>Bacteria</taxon>
        <taxon>Pseudomonadati</taxon>
        <taxon>Pseudomonadota</taxon>
        <taxon>Gammaproteobacteria</taxon>
        <taxon>Moraxellales</taxon>
        <taxon>Moraxellaceae</taxon>
        <taxon>Faucicola</taxon>
    </lineage>
</organism>
<dbReference type="AlphaFoldDB" id="A0A2D2LVS7"/>
<dbReference type="Proteomes" id="UP000229340">
    <property type="component" value="Chromosome"/>
</dbReference>
<protein>
    <submittedName>
        <fullName evidence="8">Iron permease</fullName>
    </submittedName>
</protein>
<dbReference type="GO" id="GO:0015093">
    <property type="term" value="F:ferrous iron transmembrane transporter activity"/>
    <property type="evidence" value="ECO:0007669"/>
    <property type="project" value="TreeGrafter"/>
</dbReference>
<feature type="transmembrane region" description="Helical" evidence="6">
    <location>
        <begin position="485"/>
        <end position="506"/>
    </location>
</feature>
<feature type="transmembrane region" description="Helical" evidence="6">
    <location>
        <begin position="518"/>
        <end position="540"/>
    </location>
</feature>
<dbReference type="PANTHER" id="PTHR31632:SF2">
    <property type="entry name" value="PLASMA MEMBRANE IRON PERMEASE"/>
    <property type="match status" value="1"/>
</dbReference>
<dbReference type="RefSeq" id="WP_100270354.1">
    <property type="nucleotide sequence ID" value="NZ_CP024443.1"/>
</dbReference>
<feature type="transmembrane region" description="Helical" evidence="6">
    <location>
        <begin position="447"/>
        <end position="465"/>
    </location>
</feature>
<gene>
    <name evidence="8" type="ORF">NP7_07675</name>
</gene>
<evidence type="ECO:0000313" key="9">
    <source>
        <dbReference type="Proteomes" id="UP000229340"/>
    </source>
</evidence>
<keyword evidence="4 6" id="KW-1133">Transmembrane helix</keyword>
<evidence type="ECO:0000256" key="3">
    <source>
        <dbReference type="ARBA" id="ARBA00022692"/>
    </source>
</evidence>
<keyword evidence="3 6" id="KW-0812">Transmembrane</keyword>
<dbReference type="EMBL" id="CP024443">
    <property type="protein sequence ID" value="ATR79135.1"/>
    <property type="molecule type" value="Genomic_DNA"/>
</dbReference>
<feature type="chain" id="PRO_5013568451" evidence="7">
    <location>
        <begin position="28"/>
        <end position="598"/>
    </location>
</feature>
<evidence type="ECO:0000256" key="6">
    <source>
        <dbReference type="SAM" id="Phobius"/>
    </source>
</evidence>
<dbReference type="Pfam" id="PF03239">
    <property type="entry name" value="FTR1"/>
    <property type="match status" value="1"/>
</dbReference>
<feature type="transmembrane region" description="Helical" evidence="6">
    <location>
        <begin position="408"/>
        <end position="427"/>
    </location>
</feature>
<evidence type="ECO:0000256" key="1">
    <source>
        <dbReference type="ARBA" id="ARBA00004141"/>
    </source>
</evidence>